<evidence type="ECO:0000256" key="1">
    <source>
        <dbReference type="ARBA" id="ARBA00023015"/>
    </source>
</evidence>
<dbReference type="Proteomes" id="UP001299265">
    <property type="component" value="Unassembled WGS sequence"/>
</dbReference>
<keyword evidence="2 5" id="KW-0238">DNA-binding</keyword>
<dbReference type="InterPro" id="IPR037171">
    <property type="entry name" value="NagB/RpiA_transferase-like"/>
</dbReference>
<dbReference type="EMBL" id="JAJNOR010000011">
    <property type="protein sequence ID" value="MCD2493734.1"/>
    <property type="molecule type" value="Genomic_DNA"/>
</dbReference>
<protein>
    <submittedName>
        <fullName evidence="5">DeoR/GlpR family DNA-binding transcription regulator</fullName>
    </submittedName>
</protein>
<dbReference type="InterPro" id="IPR001034">
    <property type="entry name" value="DeoR_HTH"/>
</dbReference>
<dbReference type="Gene3D" id="1.10.10.10">
    <property type="entry name" value="Winged helix-like DNA-binding domain superfamily/Winged helix DNA-binding domain"/>
    <property type="match status" value="1"/>
</dbReference>
<dbReference type="PROSITE" id="PS00894">
    <property type="entry name" value="HTH_DEOR_1"/>
    <property type="match status" value="1"/>
</dbReference>
<keyword evidence="6" id="KW-1185">Reference proteome</keyword>
<keyword evidence="3" id="KW-0804">Transcription</keyword>
<evidence type="ECO:0000259" key="4">
    <source>
        <dbReference type="PROSITE" id="PS51000"/>
    </source>
</evidence>
<evidence type="ECO:0000256" key="2">
    <source>
        <dbReference type="ARBA" id="ARBA00023125"/>
    </source>
</evidence>
<organism evidence="5 6">
    <name type="scientific">Lientehia hominis</name>
    <dbReference type="NCBI Taxonomy" id="2897778"/>
    <lineage>
        <taxon>Bacteria</taxon>
        <taxon>Bacillati</taxon>
        <taxon>Bacillota</taxon>
        <taxon>Clostridia</taxon>
        <taxon>Lachnospirales</taxon>
        <taxon>Lachnospiraceae</taxon>
        <taxon>Lientehia</taxon>
    </lineage>
</organism>
<keyword evidence="1" id="KW-0805">Transcription regulation</keyword>
<dbReference type="PRINTS" id="PR00037">
    <property type="entry name" value="HTHLACR"/>
</dbReference>
<evidence type="ECO:0000313" key="5">
    <source>
        <dbReference type="EMBL" id="MCD2493734.1"/>
    </source>
</evidence>
<dbReference type="PROSITE" id="PS51000">
    <property type="entry name" value="HTH_DEOR_2"/>
    <property type="match status" value="1"/>
</dbReference>
<dbReference type="InterPro" id="IPR014036">
    <property type="entry name" value="DeoR-like_C"/>
</dbReference>
<dbReference type="InterPro" id="IPR036390">
    <property type="entry name" value="WH_DNA-bd_sf"/>
</dbReference>
<dbReference type="GO" id="GO:0003700">
    <property type="term" value="F:DNA-binding transcription factor activity"/>
    <property type="evidence" value="ECO:0007669"/>
    <property type="project" value="InterPro"/>
</dbReference>
<sequence length="259" mass="28968">MLQSERFEKILTMLNNKRFITLKEFEESLHISKSTLRRDLMELEEAGKLTRMRGGASLTFLEQNGSGTSVEPHYNTRSETNIEEKQRIAQAALQFIRPGDTILLDAGTTVFELAKALKNTSGLMIATSDLLTAVELTQNTDNDLIVVGGQVRKNYYSMIGYFSDRVISEMHADTAFISADAVDLNHGLMTFNLSEVNGKRGMINSARESILLCDHTKFDAVAFVSICPIVEIDKIITGKELDESKQEILHEYGIDIILI</sequence>
<evidence type="ECO:0000256" key="3">
    <source>
        <dbReference type="ARBA" id="ARBA00023163"/>
    </source>
</evidence>
<dbReference type="GO" id="GO:0003677">
    <property type="term" value="F:DNA binding"/>
    <property type="evidence" value="ECO:0007669"/>
    <property type="project" value="UniProtKB-KW"/>
</dbReference>
<dbReference type="InterPro" id="IPR036388">
    <property type="entry name" value="WH-like_DNA-bd_sf"/>
</dbReference>
<dbReference type="SUPFAM" id="SSF100950">
    <property type="entry name" value="NagB/RpiA/CoA transferase-like"/>
    <property type="match status" value="1"/>
</dbReference>
<proteinExistence type="predicted"/>
<dbReference type="SUPFAM" id="SSF46785">
    <property type="entry name" value="Winged helix' DNA-binding domain"/>
    <property type="match status" value="1"/>
</dbReference>
<dbReference type="PANTHER" id="PTHR30363">
    <property type="entry name" value="HTH-TYPE TRANSCRIPTIONAL REGULATOR SRLR-RELATED"/>
    <property type="match status" value="1"/>
</dbReference>
<dbReference type="PANTHER" id="PTHR30363:SF44">
    <property type="entry name" value="AGA OPERON TRANSCRIPTIONAL REPRESSOR-RELATED"/>
    <property type="match status" value="1"/>
</dbReference>
<dbReference type="Pfam" id="PF08220">
    <property type="entry name" value="HTH_DeoR"/>
    <property type="match status" value="1"/>
</dbReference>
<dbReference type="AlphaFoldDB" id="A0AAP2WAR6"/>
<reference evidence="5 6" key="1">
    <citation type="submission" date="2021-11" db="EMBL/GenBank/DDBJ databases">
        <title>Lacrimispora sp. nov. NSJ-141 isolated from human feces.</title>
        <authorList>
            <person name="Abdugheni R."/>
        </authorList>
    </citation>
    <scope>NUCLEOTIDE SEQUENCE [LARGE SCALE GENOMIC DNA]</scope>
    <source>
        <strain evidence="5 6">NSJ-141</strain>
    </source>
</reference>
<feature type="domain" description="HTH deoR-type" evidence="4">
    <location>
        <begin position="3"/>
        <end position="58"/>
    </location>
</feature>
<gene>
    <name evidence="5" type="ORF">LQE92_14080</name>
</gene>
<dbReference type="Gene3D" id="3.40.50.1360">
    <property type="match status" value="1"/>
</dbReference>
<evidence type="ECO:0000313" key="6">
    <source>
        <dbReference type="Proteomes" id="UP001299265"/>
    </source>
</evidence>
<name>A0AAP2WAR6_9FIRM</name>
<dbReference type="Pfam" id="PF00455">
    <property type="entry name" value="DeoRC"/>
    <property type="match status" value="1"/>
</dbReference>
<dbReference type="InterPro" id="IPR018356">
    <property type="entry name" value="Tscrpt_reg_HTH_DeoR_CS"/>
</dbReference>
<dbReference type="InterPro" id="IPR050313">
    <property type="entry name" value="Carb_Metab_HTH_regulators"/>
</dbReference>
<dbReference type="RefSeq" id="WP_231063576.1">
    <property type="nucleotide sequence ID" value="NZ_JAJNOR010000011.1"/>
</dbReference>
<accession>A0AAP2WAR6</accession>
<dbReference type="SMART" id="SM01134">
    <property type="entry name" value="DeoRC"/>
    <property type="match status" value="1"/>
</dbReference>
<comment type="caution">
    <text evidence="5">The sequence shown here is derived from an EMBL/GenBank/DDBJ whole genome shotgun (WGS) entry which is preliminary data.</text>
</comment>
<dbReference type="SMART" id="SM00420">
    <property type="entry name" value="HTH_DEOR"/>
    <property type="match status" value="1"/>
</dbReference>